<dbReference type="Pfam" id="PF13466">
    <property type="entry name" value="STAS_2"/>
    <property type="match status" value="1"/>
</dbReference>
<dbReference type="PROSITE" id="PS50801">
    <property type="entry name" value="STAS"/>
    <property type="match status" value="1"/>
</dbReference>
<dbReference type="AlphaFoldDB" id="A0A7X0G6Y4"/>
<keyword evidence="4" id="KW-1185">Reference proteome</keyword>
<protein>
    <submittedName>
        <fullName evidence="3">Anti-anti-sigma factor</fullName>
    </submittedName>
</protein>
<feature type="domain" description="STAS" evidence="2">
    <location>
        <begin position="24"/>
        <end position="104"/>
    </location>
</feature>
<dbReference type="InterPro" id="IPR058548">
    <property type="entry name" value="MlaB-like_STAS"/>
</dbReference>
<feature type="compositionally biased region" description="Basic and acidic residues" evidence="1">
    <location>
        <begin position="116"/>
        <end position="133"/>
    </location>
</feature>
<dbReference type="InterPro" id="IPR002645">
    <property type="entry name" value="STAS_dom"/>
</dbReference>
<gene>
    <name evidence="3" type="ORF">BKA00_006300</name>
</gene>
<name>A0A7X0G6Y4_9ACTN</name>
<dbReference type="EMBL" id="JACHMQ010000001">
    <property type="protein sequence ID" value="MBB6399386.1"/>
    <property type="molecule type" value="Genomic_DNA"/>
</dbReference>
<dbReference type="CDD" id="cd07043">
    <property type="entry name" value="STAS_anti-anti-sigma_factors"/>
    <property type="match status" value="1"/>
</dbReference>
<reference evidence="3 4" key="1">
    <citation type="submission" date="2020-08" db="EMBL/GenBank/DDBJ databases">
        <title>Sequencing the genomes of 1000 actinobacteria strains.</title>
        <authorList>
            <person name="Klenk H.-P."/>
        </authorList>
    </citation>
    <scope>NUCLEOTIDE SEQUENCE [LARGE SCALE GENOMIC DNA]</scope>
    <source>
        <strain evidence="3 4">DSM 43675</strain>
    </source>
</reference>
<dbReference type="Gene3D" id="3.30.750.24">
    <property type="entry name" value="STAS domain"/>
    <property type="match status" value="1"/>
</dbReference>
<evidence type="ECO:0000256" key="1">
    <source>
        <dbReference type="SAM" id="MobiDB-lite"/>
    </source>
</evidence>
<evidence type="ECO:0000259" key="2">
    <source>
        <dbReference type="PROSITE" id="PS50801"/>
    </source>
</evidence>
<dbReference type="SUPFAM" id="SSF52091">
    <property type="entry name" value="SpoIIaa-like"/>
    <property type="match status" value="1"/>
</dbReference>
<dbReference type="Proteomes" id="UP000546324">
    <property type="component" value="Unassembled WGS sequence"/>
</dbReference>
<proteinExistence type="predicted"/>
<organism evidence="3 4">
    <name type="scientific">Actinomadura coerulea</name>
    <dbReference type="NCBI Taxonomy" id="46159"/>
    <lineage>
        <taxon>Bacteria</taxon>
        <taxon>Bacillati</taxon>
        <taxon>Actinomycetota</taxon>
        <taxon>Actinomycetes</taxon>
        <taxon>Streptosporangiales</taxon>
        <taxon>Thermomonosporaceae</taxon>
        <taxon>Actinomadura</taxon>
    </lineage>
</organism>
<evidence type="ECO:0000313" key="3">
    <source>
        <dbReference type="EMBL" id="MBB6399386.1"/>
    </source>
</evidence>
<comment type="caution">
    <text evidence="3">The sequence shown here is derived from an EMBL/GenBank/DDBJ whole genome shotgun (WGS) entry which is preliminary data.</text>
</comment>
<dbReference type="RefSeq" id="WP_185031231.1">
    <property type="nucleotide sequence ID" value="NZ_JACHMQ010000001.1"/>
</dbReference>
<sequence>MTAFVPDTPLRVVATLSGTRALRIEIEGDLDFSTADGLVATVRTQMEDNPDVRDLELACGGMGVCDSAGLAALLMVRRRTSAAGVHLSLTGRSAQLDRLLDITGTLHHLTGASAETAKDQQREQDQEHELPRQ</sequence>
<evidence type="ECO:0000313" key="4">
    <source>
        <dbReference type="Proteomes" id="UP000546324"/>
    </source>
</evidence>
<feature type="region of interest" description="Disordered" evidence="1">
    <location>
        <begin position="111"/>
        <end position="133"/>
    </location>
</feature>
<accession>A0A7X0G6Y4</accession>
<dbReference type="InterPro" id="IPR036513">
    <property type="entry name" value="STAS_dom_sf"/>
</dbReference>